<evidence type="ECO:0000313" key="1">
    <source>
        <dbReference type="EMBL" id="MCI60940.1"/>
    </source>
</evidence>
<proteinExistence type="predicted"/>
<reference evidence="1 2" key="1">
    <citation type="journal article" date="2018" name="Front. Plant Sci.">
        <title>Red Clover (Trifolium pratense) and Zigzag Clover (T. medium) - A Picture of Genomic Similarities and Differences.</title>
        <authorList>
            <person name="Dluhosova J."/>
            <person name="Istvanek J."/>
            <person name="Nedelnik J."/>
            <person name="Repkova J."/>
        </authorList>
    </citation>
    <scope>NUCLEOTIDE SEQUENCE [LARGE SCALE GENOMIC DNA]</scope>
    <source>
        <strain evidence="2">cv. 10/8</strain>
        <tissue evidence="1">Leaf</tissue>
    </source>
</reference>
<comment type="caution">
    <text evidence="1">The sequence shown here is derived from an EMBL/GenBank/DDBJ whole genome shotgun (WGS) entry which is preliminary data.</text>
</comment>
<organism evidence="1 2">
    <name type="scientific">Trifolium medium</name>
    <dbReference type="NCBI Taxonomy" id="97028"/>
    <lineage>
        <taxon>Eukaryota</taxon>
        <taxon>Viridiplantae</taxon>
        <taxon>Streptophyta</taxon>
        <taxon>Embryophyta</taxon>
        <taxon>Tracheophyta</taxon>
        <taxon>Spermatophyta</taxon>
        <taxon>Magnoliopsida</taxon>
        <taxon>eudicotyledons</taxon>
        <taxon>Gunneridae</taxon>
        <taxon>Pentapetalae</taxon>
        <taxon>rosids</taxon>
        <taxon>fabids</taxon>
        <taxon>Fabales</taxon>
        <taxon>Fabaceae</taxon>
        <taxon>Papilionoideae</taxon>
        <taxon>50 kb inversion clade</taxon>
        <taxon>NPAAA clade</taxon>
        <taxon>Hologalegina</taxon>
        <taxon>IRL clade</taxon>
        <taxon>Trifolieae</taxon>
        <taxon>Trifolium</taxon>
    </lineage>
</organism>
<accession>A0A392TLE9</accession>
<evidence type="ECO:0000313" key="2">
    <source>
        <dbReference type="Proteomes" id="UP000265520"/>
    </source>
</evidence>
<protein>
    <submittedName>
        <fullName evidence="1">Uncharacterized protein</fullName>
    </submittedName>
</protein>
<name>A0A392TLE9_9FABA</name>
<feature type="non-terminal residue" evidence="1">
    <location>
        <position position="31"/>
    </location>
</feature>
<dbReference type="EMBL" id="LXQA010590707">
    <property type="protein sequence ID" value="MCI60940.1"/>
    <property type="molecule type" value="Genomic_DNA"/>
</dbReference>
<sequence length="31" mass="3645">MQIPSKKNFLKPLHRLIEELMPLLKTNKGLI</sequence>
<dbReference type="AlphaFoldDB" id="A0A392TLE9"/>
<keyword evidence="2" id="KW-1185">Reference proteome</keyword>
<dbReference type="Proteomes" id="UP000265520">
    <property type="component" value="Unassembled WGS sequence"/>
</dbReference>